<sequence length="187" mass="20866">MEANMVDVMSKMQLQEYHSANLEERAIQIPSTKEEALEDISQGIFRITLQDMTPNPTSDGMCARGNNEHIMSSTFMPVQPMPSTAAHENNNFTMLVSLDHDLHTHTTHALELVKDLDSQGAQRQVLDTMREEELWLEGCNEMLQVVMIEKVDQILAAIKSISTTLTSRTKEDPALQDHAAATVETGS</sequence>
<reference evidence="1 2" key="1">
    <citation type="submission" date="2014-04" db="EMBL/GenBank/DDBJ databases">
        <authorList>
            <consortium name="DOE Joint Genome Institute"/>
            <person name="Kuo A."/>
            <person name="Kohler A."/>
            <person name="Jargeat P."/>
            <person name="Nagy L.G."/>
            <person name="Floudas D."/>
            <person name="Copeland A."/>
            <person name="Barry K.W."/>
            <person name="Cichocki N."/>
            <person name="Veneault-Fourrey C."/>
            <person name="LaButti K."/>
            <person name="Lindquist E.A."/>
            <person name="Lipzen A."/>
            <person name="Lundell T."/>
            <person name="Morin E."/>
            <person name="Murat C."/>
            <person name="Sun H."/>
            <person name="Tunlid A."/>
            <person name="Henrissat B."/>
            <person name="Grigoriev I.V."/>
            <person name="Hibbett D.S."/>
            <person name="Martin F."/>
            <person name="Nordberg H.P."/>
            <person name="Cantor M.N."/>
            <person name="Hua S.X."/>
        </authorList>
    </citation>
    <scope>NUCLEOTIDE SEQUENCE [LARGE SCALE GENOMIC DNA]</scope>
    <source>
        <strain evidence="1 2">Ve08.2h10</strain>
    </source>
</reference>
<organism evidence="1 2">
    <name type="scientific">Paxillus rubicundulus Ve08.2h10</name>
    <dbReference type="NCBI Taxonomy" id="930991"/>
    <lineage>
        <taxon>Eukaryota</taxon>
        <taxon>Fungi</taxon>
        <taxon>Dikarya</taxon>
        <taxon>Basidiomycota</taxon>
        <taxon>Agaricomycotina</taxon>
        <taxon>Agaricomycetes</taxon>
        <taxon>Agaricomycetidae</taxon>
        <taxon>Boletales</taxon>
        <taxon>Paxilineae</taxon>
        <taxon>Paxillaceae</taxon>
        <taxon>Paxillus</taxon>
    </lineage>
</organism>
<dbReference type="HOGENOM" id="CLU_101076_0_0_1"/>
<protein>
    <submittedName>
        <fullName evidence="1">Uncharacterized protein</fullName>
    </submittedName>
</protein>
<reference evidence="2" key="2">
    <citation type="submission" date="2015-01" db="EMBL/GenBank/DDBJ databases">
        <title>Evolutionary Origins and Diversification of the Mycorrhizal Mutualists.</title>
        <authorList>
            <consortium name="DOE Joint Genome Institute"/>
            <consortium name="Mycorrhizal Genomics Consortium"/>
            <person name="Kohler A."/>
            <person name="Kuo A."/>
            <person name="Nagy L.G."/>
            <person name="Floudas D."/>
            <person name="Copeland A."/>
            <person name="Barry K.W."/>
            <person name="Cichocki N."/>
            <person name="Veneault-Fourrey C."/>
            <person name="LaButti K."/>
            <person name="Lindquist E.A."/>
            <person name="Lipzen A."/>
            <person name="Lundell T."/>
            <person name="Morin E."/>
            <person name="Murat C."/>
            <person name="Riley R."/>
            <person name="Ohm R."/>
            <person name="Sun H."/>
            <person name="Tunlid A."/>
            <person name="Henrissat B."/>
            <person name="Grigoriev I.V."/>
            <person name="Hibbett D.S."/>
            <person name="Martin F."/>
        </authorList>
    </citation>
    <scope>NUCLEOTIDE SEQUENCE [LARGE SCALE GENOMIC DNA]</scope>
    <source>
        <strain evidence="2">Ve08.2h10</strain>
    </source>
</reference>
<keyword evidence="2" id="KW-1185">Reference proteome</keyword>
<evidence type="ECO:0000313" key="2">
    <source>
        <dbReference type="Proteomes" id="UP000054538"/>
    </source>
</evidence>
<dbReference type="Proteomes" id="UP000054538">
    <property type="component" value="Unassembled WGS sequence"/>
</dbReference>
<gene>
    <name evidence="1" type="ORF">PAXRUDRAFT_36846</name>
</gene>
<proteinExistence type="predicted"/>
<name>A0A0D0C1A5_9AGAM</name>
<evidence type="ECO:0000313" key="1">
    <source>
        <dbReference type="EMBL" id="KIK77002.1"/>
    </source>
</evidence>
<dbReference type="InParanoid" id="A0A0D0C1A5"/>
<accession>A0A0D0C1A5</accession>
<dbReference type="EMBL" id="KN827191">
    <property type="protein sequence ID" value="KIK77002.1"/>
    <property type="molecule type" value="Genomic_DNA"/>
</dbReference>
<dbReference type="AlphaFoldDB" id="A0A0D0C1A5"/>